<dbReference type="GO" id="GO:0000155">
    <property type="term" value="F:phosphorelay sensor kinase activity"/>
    <property type="evidence" value="ECO:0007669"/>
    <property type="project" value="InterPro"/>
</dbReference>
<keyword evidence="6" id="KW-0808">Transferase</keyword>
<protein>
    <recommendedName>
        <fullName evidence="3">histidine kinase</fullName>
        <ecNumber evidence="3">2.7.13.3</ecNumber>
    </recommendedName>
</protein>
<dbReference type="Pfam" id="PF00512">
    <property type="entry name" value="HisKA"/>
    <property type="match status" value="1"/>
</dbReference>
<keyword evidence="14" id="KW-0175">Coiled coil</keyword>
<feature type="domain" description="Histidine kinase" evidence="16">
    <location>
        <begin position="377"/>
        <end position="594"/>
    </location>
</feature>
<evidence type="ECO:0000259" key="17">
    <source>
        <dbReference type="PROSITE" id="PS50885"/>
    </source>
</evidence>
<dbReference type="PANTHER" id="PTHR45453">
    <property type="entry name" value="PHOSPHATE REGULON SENSOR PROTEIN PHOR"/>
    <property type="match status" value="1"/>
</dbReference>
<evidence type="ECO:0000256" key="6">
    <source>
        <dbReference type="ARBA" id="ARBA00022679"/>
    </source>
</evidence>
<dbReference type="SUPFAM" id="SSF55785">
    <property type="entry name" value="PYP-like sensor domain (PAS domain)"/>
    <property type="match status" value="1"/>
</dbReference>
<dbReference type="AlphaFoldDB" id="A0A1M4S5V8"/>
<feature type="transmembrane region" description="Helical" evidence="15">
    <location>
        <begin position="168"/>
        <end position="191"/>
    </location>
</feature>
<accession>A0A1M4S5V8</accession>
<dbReference type="SUPFAM" id="SSF103190">
    <property type="entry name" value="Sensory domain-like"/>
    <property type="match status" value="1"/>
</dbReference>
<evidence type="ECO:0000256" key="2">
    <source>
        <dbReference type="ARBA" id="ARBA00004651"/>
    </source>
</evidence>
<evidence type="ECO:0000313" key="18">
    <source>
        <dbReference type="EMBL" id="SHE27571.1"/>
    </source>
</evidence>
<dbReference type="CDD" id="cd00075">
    <property type="entry name" value="HATPase"/>
    <property type="match status" value="1"/>
</dbReference>
<dbReference type="PROSITE" id="PS50109">
    <property type="entry name" value="HIS_KIN"/>
    <property type="match status" value="1"/>
</dbReference>
<dbReference type="InterPro" id="IPR029151">
    <property type="entry name" value="Sensor-like_sf"/>
</dbReference>
<dbReference type="NCBIfam" id="NF046044">
    <property type="entry name" value="PnpS"/>
    <property type="match status" value="1"/>
</dbReference>
<evidence type="ECO:0000256" key="5">
    <source>
        <dbReference type="ARBA" id="ARBA00022553"/>
    </source>
</evidence>
<keyword evidence="19" id="KW-1185">Reference proteome</keyword>
<keyword evidence="9 18" id="KW-0418">Kinase</keyword>
<dbReference type="OrthoDB" id="9813151at2"/>
<dbReference type="Gene3D" id="3.30.450.20">
    <property type="entry name" value="PAS domain"/>
    <property type="match status" value="1"/>
</dbReference>
<comment type="subcellular location">
    <subcellularLocation>
        <location evidence="2">Cell membrane</location>
        <topology evidence="2">Multi-pass membrane protein</topology>
    </subcellularLocation>
</comment>
<keyword evidence="5" id="KW-0597">Phosphoprotein</keyword>
<dbReference type="SMART" id="SM00387">
    <property type="entry name" value="HATPase_c"/>
    <property type="match status" value="1"/>
</dbReference>
<keyword evidence="13 15" id="KW-0472">Membrane</keyword>
<evidence type="ECO:0000256" key="15">
    <source>
        <dbReference type="SAM" id="Phobius"/>
    </source>
</evidence>
<dbReference type="GO" id="GO:0005886">
    <property type="term" value="C:plasma membrane"/>
    <property type="evidence" value="ECO:0007669"/>
    <property type="project" value="UniProtKB-SubCell"/>
</dbReference>
<dbReference type="EC" id="2.7.13.3" evidence="3"/>
<dbReference type="GO" id="GO:0016036">
    <property type="term" value="P:cellular response to phosphate starvation"/>
    <property type="evidence" value="ECO:0007669"/>
    <property type="project" value="TreeGrafter"/>
</dbReference>
<dbReference type="SUPFAM" id="SSF47384">
    <property type="entry name" value="Homodimeric domain of signal transducing histidine kinase"/>
    <property type="match status" value="1"/>
</dbReference>
<dbReference type="InterPro" id="IPR005467">
    <property type="entry name" value="His_kinase_dom"/>
</dbReference>
<dbReference type="InterPro" id="IPR003660">
    <property type="entry name" value="HAMP_dom"/>
</dbReference>
<keyword evidence="10" id="KW-0067">ATP-binding</keyword>
<evidence type="ECO:0000256" key="12">
    <source>
        <dbReference type="ARBA" id="ARBA00023012"/>
    </source>
</evidence>
<dbReference type="SUPFAM" id="SSF55874">
    <property type="entry name" value="ATPase domain of HSP90 chaperone/DNA topoisomerase II/histidine kinase"/>
    <property type="match status" value="1"/>
</dbReference>
<name>A0A1M4S5V8_9LACT</name>
<proteinExistence type="predicted"/>
<dbReference type="FunFam" id="3.30.565.10:FF:000023">
    <property type="entry name" value="PAS domain-containing sensor histidine kinase"/>
    <property type="match status" value="1"/>
</dbReference>
<dbReference type="PANTHER" id="PTHR45453:SF1">
    <property type="entry name" value="PHOSPHATE REGULON SENSOR PROTEIN PHOR"/>
    <property type="match status" value="1"/>
</dbReference>
<sequence length="614" mass="70905">MNYIKRKLYLLYFIIVAIFMLVFYFVLSNIVENRIEEQETKRLDHDMISLTTYIDEQIHQNRIDESDTEEAIQILETIVPIVNERVTFLDPEGNVLYDSSQESEKIGEIFNAFEIQKLLEGEMVRITDYTTKRSAQPLYFVAQAVYNETNQPLGILRIASEIPDLADIIRLVFIVLLIGMVLLATFLFLLLKKWMDQITTPIDQMQGVLSELSVADYEVRYVGQSYKEINDLGNSINELAENLEQQELELKTSEKRMERLINHLIVGVMLLDENRIVRIVNPAMNELLNVNLYGEKNLLYTDYIKSAELTELIERSYALKKTLNAEITIYFPDEKVLDANVVPIPGKEEGEKNYIVLLYNITEMRRLENIRTDFTANVSHELRTPVTALKGFSETLLDGAMYDEKVLKEFLEIMSKEATRLDSMVQDILQLSKLEQRKLSVSTEKVNLREVAEEVLTILQQRIDQKKMTCWIEEDSPVTITANRDQLKQILMNLVANAIIYTPAEGMVIIHLSQVDNEAHIQVIDNGIGLSKKDQTRIFERFYRVDKARSRNSGGTGLGLSIVKWLVENMNGRLELFSEENIGTTFGVILPINPVENNKKEYTFTQYLHEINRI</sequence>
<dbReference type="InterPro" id="IPR004358">
    <property type="entry name" value="Sig_transdc_His_kin-like_C"/>
</dbReference>
<evidence type="ECO:0000256" key="4">
    <source>
        <dbReference type="ARBA" id="ARBA00022475"/>
    </source>
</evidence>
<dbReference type="PROSITE" id="PS50885">
    <property type="entry name" value="HAMP"/>
    <property type="match status" value="1"/>
</dbReference>
<gene>
    <name evidence="18" type="ORF">SAMN02745249_00050</name>
</gene>
<dbReference type="InterPro" id="IPR003661">
    <property type="entry name" value="HisK_dim/P_dom"/>
</dbReference>
<evidence type="ECO:0000256" key="8">
    <source>
        <dbReference type="ARBA" id="ARBA00022741"/>
    </source>
</evidence>
<dbReference type="STRING" id="1121025.SAMN02745249_00050"/>
<feature type="transmembrane region" description="Helical" evidence="15">
    <location>
        <begin position="9"/>
        <end position="27"/>
    </location>
</feature>
<dbReference type="Gene3D" id="3.30.565.10">
    <property type="entry name" value="Histidine kinase-like ATPase, C-terminal domain"/>
    <property type="match status" value="1"/>
</dbReference>
<dbReference type="CDD" id="cd00082">
    <property type="entry name" value="HisKA"/>
    <property type="match status" value="1"/>
</dbReference>
<dbReference type="Gene3D" id="1.10.287.130">
    <property type="match status" value="1"/>
</dbReference>
<evidence type="ECO:0000256" key="13">
    <source>
        <dbReference type="ARBA" id="ARBA00023136"/>
    </source>
</evidence>
<dbReference type="RefSeq" id="WP_073294420.1">
    <property type="nucleotide sequence ID" value="NZ_FQUF01000002.1"/>
</dbReference>
<dbReference type="Pfam" id="PF02518">
    <property type="entry name" value="HATPase_c"/>
    <property type="match status" value="1"/>
</dbReference>
<feature type="coiled-coil region" evidence="14">
    <location>
        <begin position="226"/>
        <end position="263"/>
    </location>
</feature>
<dbReference type="GO" id="GO:0004721">
    <property type="term" value="F:phosphoprotein phosphatase activity"/>
    <property type="evidence" value="ECO:0007669"/>
    <property type="project" value="TreeGrafter"/>
</dbReference>
<dbReference type="InterPro" id="IPR036890">
    <property type="entry name" value="HATPase_C_sf"/>
</dbReference>
<keyword evidence="4" id="KW-1003">Cell membrane</keyword>
<keyword evidence="8" id="KW-0547">Nucleotide-binding</keyword>
<dbReference type="GO" id="GO:0005524">
    <property type="term" value="F:ATP binding"/>
    <property type="evidence" value="ECO:0007669"/>
    <property type="project" value="UniProtKB-KW"/>
</dbReference>
<dbReference type="InterPro" id="IPR003594">
    <property type="entry name" value="HATPase_dom"/>
</dbReference>
<comment type="catalytic activity">
    <reaction evidence="1">
        <text>ATP + protein L-histidine = ADP + protein N-phospho-L-histidine.</text>
        <dbReference type="EC" id="2.7.13.3"/>
    </reaction>
</comment>
<dbReference type="InterPro" id="IPR036097">
    <property type="entry name" value="HisK_dim/P_sf"/>
</dbReference>
<organism evidence="18 19">
    <name type="scientific">Atopostipes suicloacalis DSM 15692</name>
    <dbReference type="NCBI Taxonomy" id="1121025"/>
    <lineage>
        <taxon>Bacteria</taxon>
        <taxon>Bacillati</taxon>
        <taxon>Bacillota</taxon>
        <taxon>Bacilli</taxon>
        <taxon>Lactobacillales</taxon>
        <taxon>Carnobacteriaceae</taxon>
        <taxon>Atopostipes</taxon>
    </lineage>
</organism>
<feature type="domain" description="HAMP" evidence="17">
    <location>
        <begin position="196"/>
        <end position="248"/>
    </location>
</feature>
<keyword evidence="11 15" id="KW-1133">Transmembrane helix</keyword>
<dbReference type="FunFam" id="1.10.287.130:FF:000008">
    <property type="entry name" value="Two-component sensor histidine kinase"/>
    <property type="match status" value="1"/>
</dbReference>
<dbReference type="InterPro" id="IPR050351">
    <property type="entry name" value="BphY/WalK/GraS-like"/>
</dbReference>
<dbReference type="EMBL" id="FQUF01000002">
    <property type="protein sequence ID" value="SHE27571.1"/>
    <property type="molecule type" value="Genomic_DNA"/>
</dbReference>
<dbReference type="PRINTS" id="PR00344">
    <property type="entry name" value="BCTRLSENSOR"/>
</dbReference>
<evidence type="ECO:0000256" key="10">
    <source>
        <dbReference type="ARBA" id="ARBA00022840"/>
    </source>
</evidence>
<evidence type="ECO:0000256" key="9">
    <source>
        <dbReference type="ARBA" id="ARBA00022777"/>
    </source>
</evidence>
<keyword evidence="7 15" id="KW-0812">Transmembrane</keyword>
<dbReference type="Gene3D" id="6.10.340.10">
    <property type="match status" value="1"/>
</dbReference>
<reference evidence="18 19" key="1">
    <citation type="submission" date="2016-11" db="EMBL/GenBank/DDBJ databases">
        <authorList>
            <person name="Jaros S."/>
            <person name="Januszkiewicz K."/>
            <person name="Wedrychowicz H."/>
        </authorList>
    </citation>
    <scope>NUCLEOTIDE SEQUENCE [LARGE SCALE GENOMIC DNA]</scope>
    <source>
        <strain evidence="18 19">DSM 15692</strain>
    </source>
</reference>
<evidence type="ECO:0000256" key="14">
    <source>
        <dbReference type="SAM" id="Coils"/>
    </source>
</evidence>
<evidence type="ECO:0000256" key="11">
    <source>
        <dbReference type="ARBA" id="ARBA00022989"/>
    </source>
</evidence>
<evidence type="ECO:0000259" key="16">
    <source>
        <dbReference type="PROSITE" id="PS50109"/>
    </source>
</evidence>
<evidence type="ECO:0000256" key="3">
    <source>
        <dbReference type="ARBA" id="ARBA00012438"/>
    </source>
</evidence>
<dbReference type="Proteomes" id="UP000184128">
    <property type="component" value="Unassembled WGS sequence"/>
</dbReference>
<dbReference type="SMART" id="SM00388">
    <property type="entry name" value="HisKA"/>
    <property type="match status" value="1"/>
</dbReference>
<evidence type="ECO:0000256" key="7">
    <source>
        <dbReference type="ARBA" id="ARBA00022692"/>
    </source>
</evidence>
<dbReference type="InterPro" id="IPR035965">
    <property type="entry name" value="PAS-like_dom_sf"/>
</dbReference>
<dbReference type="CDD" id="cd06225">
    <property type="entry name" value="HAMP"/>
    <property type="match status" value="1"/>
</dbReference>
<keyword evidence="12" id="KW-0902">Two-component regulatory system</keyword>
<evidence type="ECO:0000256" key="1">
    <source>
        <dbReference type="ARBA" id="ARBA00000085"/>
    </source>
</evidence>
<evidence type="ECO:0000313" key="19">
    <source>
        <dbReference type="Proteomes" id="UP000184128"/>
    </source>
</evidence>